<dbReference type="RefSeq" id="WP_353650482.1">
    <property type="nucleotide sequence ID" value="NZ_CP159218.1"/>
</dbReference>
<dbReference type="InterPro" id="IPR029069">
    <property type="entry name" value="HotDog_dom_sf"/>
</dbReference>
<dbReference type="InterPro" id="IPR016709">
    <property type="entry name" value="HadA-like"/>
</dbReference>
<accession>A0AAU8DVI1</accession>
<dbReference type="PIRSF" id="PIRSF018072">
    <property type="entry name" value="UCP018072"/>
    <property type="match status" value="1"/>
</dbReference>
<organism evidence="3">
    <name type="scientific">Nakamurella sp. A5-74</name>
    <dbReference type="NCBI Taxonomy" id="3158264"/>
    <lineage>
        <taxon>Bacteria</taxon>
        <taxon>Bacillati</taxon>
        <taxon>Actinomycetota</taxon>
        <taxon>Actinomycetes</taxon>
        <taxon>Nakamurellales</taxon>
        <taxon>Nakamurellaceae</taxon>
        <taxon>Nakamurella</taxon>
    </lineage>
</organism>
<feature type="domain" description="FAS1-like dehydratase" evidence="2">
    <location>
        <begin position="6"/>
        <end position="137"/>
    </location>
</feature>
<gene>
    <name evidence="3" type="ORF">ABLG96_06045</name>
</gene>
<dbReference type="Pfam" id="PF13452">
    <property type="entry name" value="FAS1_DH_region"/>
    <property type="match status" value="1"/>
</dbReference>
<dbReference type="Gene3D" id="3.10.129.10">
    <property type="entry name" value="Hotdog Thioesterase"/>
    <property type="match status" value="1"/>
</dbReference>
<comment type="similarity">
    <text evidence="1">Belongs to the UPF0336 family.</text>
</comment>
<evidence type="ECO:0000256" key="1">
    <source>
        <dbReference type="HAMAP-Rule" id="MF_00799"/>
    </source>
</evidence>
<evidence type="ECO:0000313" key="3">
    <source>
        <dbReference type="EMBL" id="XCG64870.1"/>
    </source>
</evidence>
<dbReference type="InterPro" id="IPR039569">
    <property type="entry name" value="FAS1-like_DH_region"/>
</dbReference>
<dbReference type="SUPFAM" id="SSF54637">
    <property type="entry name" value="Thioesterase/thiol ester dehydrase-isomerase"/>
    <property type="match status" value="1"/>
</dbReference>
<dbReference type="EMBL" id="CP159218">
    <property type="protein sequence ID" value="XCG64870.1"/>
    <property type="molecule type" value="Genomic_DNA"/>
</dbReference>
<proteinExistence type="inferred from homology"/>
<reference evidence="3" key="1">
    <citation type="submission" date="2024-05" db="EMBL/GenBank/DDBJ databases">
        <authorList>
            <person name="Cai S.Y."/>
            <person name="Jin L.M."/>
            <person name="Li H.R."/>
        </authorList>
    </citation>
    <scope>NUCLEOTIDE SEQUENCE</scope>
    <source>
        <strain evidence="3">A5-74</strain>
    </source>
</reference>
<dbReference type="CDD" id="cd03441">
    <property type="entry name" value="R_hydratase_like"/>
    <property type="match status" value="1"/>
</dbReference>
<evidence type="ECO:0000259" key="2">
    <source>
        <dbReference type="Pfam" id="PF13452"/>
    </source>
</evidence>
<sequence>MAMDAAFIGRAFPLDEPYLVGREKLREFAAAVGEHALVCHDVDAARAAGHSDLVAPVTFTIAVIAAAQDAVLFDPALGLDFSRVVHGEQRFVHHRPIVAGDTLLRTVHIDAIRVAAGNDIISLRTEVTAADGAEVSTAFSTLVSRPA</sequence>
<name>A0AAU8DVI1_9ACTN</name>
<dbReference type="HAMAP" id="MF_00799">
    <property type="entry name" value="UPF0336"/>
    <property type="match status" value="1"/>
</dbReference>
<dbReference type="AlphaFoldDB" id="A0AAU8DVI1"/>
<protein>
    <recommendedName>
        <fullName evidence="1">UPF0336 protein ABLG96_06045</fullName>
    </recommendedName>
</protein>